<evidence type="ECO:0000313" key="2">
    <source>
        <dbReference type="EMBL" id="CAD8055595.1"/>
    </source>
</evidence>
<organism evidence="2 3">
    <name type="scientific">Paramecium sonneborni</name>
    <dbReference type="NCBI Taxonomy" id="65129"/>
    <lineage>
        <taxon>Eukaryota</taxon>
        <taxon>Sar</taxon>
        <taxon>Alveolata</taxon>
        <taxon>Ciliophora</taxon>
        <taxon>Intramacronucleata</taxon>
        <taxon>Oligohymenophorea</taxon>
        <taxon>Peniculida</taxon>
        <taxon>Parameciidae</taxon>
        <taxon>Paramecium</taxon>
    </lineage>
</organism>
<accession>A0A8S1KP86</accession>
<dbReference type="OrthoDB" id="299893at2759"/>
<evidence type="ECO:0000256" key="1">
    <source>
        <dbReference type="SAM" id="MobiDB-lite"/>
    </source>
</evidence>
<dbReference type="AlphaFoldDB" id="A0A8S1KP86"/>
<dbReference type="EMBL" id="CAJJDN010000009">
    <property type="protein sequence ID" value="CAD8055595.1"/>
    <property type="molecule type" value="Genomic_DNA"/>
</dbReference>
<evidence type="ECO:0000313" key="3">
    <source>
        <dbReference type="Proteomes" id="UP000692954"/>
    </source>
</evidence>
<feature type="region of interest" description="Disordered" evidence="1">
    <location>
        <begin position="1"/>
        <end position="44"/>
    </location>
</feature>
<comment type="caution">
    <text evidence="2">The sequence shown here is derived from an EMBL/GenBank/DDBJ whole genome shotgun (WGS) entry which is preliminary data.</text>
</comment>
<gene>
    <name evidence="2" type="ORF">PSON_ATCC_30995.1.T0090322</name>
</gene>
<dbReference type="Proteomes" id="UP000692954">
    <property type="component" value="Unassembled WGS sequence"/>
</dbReference>
<reference evidence="2" key="1">
    <citation type="submission" date="2021-01" db="EMBL/GenBank/DDBJ databases">
        <authorList>
            <consortium name="Genoscope - CEA"/>
            <person name="William W."/>
        </authorList>
    </citation>
    <scope>NUCLEOTIDE SEQUENCE</scope>
</reference>
<name>A0A8S1KP86_9CILI</name>
<proteinExistence type="predicted"/>
<sequence length="148" mass="17237">MMNQLQIKRNQSQKSKTQPILKCKNSREKKNRKDRSGNDIISGGNYKISFKDSFIIQKTNSQAPQNVIEDYSDSQLSDYSESQQSQIKRQKQIYLANQTPKTIKKMKQTNCDLKIEIEMNQEFPKTISVQKSKNFTKTTQKSLCCIIF</sequence>
<protein>
    <submittedName>
        <fullName evidence="2">Uncharacterized protein</fullName>
    </submittedName>
</protein>
<keyword evidence="3" id="KW-1185">Reference proteome</keyword>
<feature type="compositionally biased region" description="Polar residues" evidence="1">
    <location>
        <begin position="1"/>
        <end position="18"/>
    </location>
</feature>